<proteinExistence type="predicted"/>
<dbReference type="Proteomes" id="UP000015553">
    <property type="component" value="Segment"/>
</dbReference>
<organism evidence="1 2">
    <name type="scientific">Mycobacterium phage Muddy</name>
    <dbReference type="NCBI Taxonomy" id="1340829"/>
    <lineage>
        <taxon>Viruses</taxon>
        <taxon>Duplodnaviria</taxon>
        <taxon>Heunggongvirae</taxon>
        <taxon>Uroviricota</taxon>
        <taxon>Caudoviricetes</taxon>
        <taxon>Mapvirus</taxon>
        <taxon>Mapvirus muddy</taxon>
    </lineage>
</organism>
<name>A0ACD4QA22_9CAUD</name>
<evidence type="ECO:0000313" key="2">
    <source>
        <dbReference type="Proteomes" id="UP000015553"/>
    </source>
</evidence>
<protein>
    <submittedName>
        <fullName evidence="1">Portal protein</fullName>
    </submittedName>
</protein>
<dbReference type="EMBL" id="KF024728">
    <property type="protein sequence ID" value="WEV84050.1"/>
    <property type="molecule type" value="Genomic_DNA"/>
</dbReference>
<accession>A0ACD4QA22</accession>
<evidence type="ECO:0000313" key="1">
    <source>
        <dbReference type="EMBL" id="WEV84050.1"/>
    </source>
</evidence>
<reference evidence="1" key="1">
    <citation type="submission" date="2013-05" db="EMBL/GenBank/DDBJ databases">
        <authorList>
            <person name="Govender V.S."/>
            <person name="Mchunu L.V."/>
            <person name="Naicker R.N."/>
            <person name="Sha K.I."/>
            <person name="Zinyembe F."/>
            <person name="Pillay B."/>
            <person name="Larsen M.H."/>
            <person name="Rubin E.J."/>
            <person name="Kasprowicz V.O."/>
            <person name="Bishai W.R."/>
            <person name="Bowman C.A."/>
            <person name="Russell D.A."/>
            <person name="Jacobs-Sera D."/>
            <person name="Hendrix R.W."/>
            <person name="Hatfull G.F."/>
        </authorList>
    </citation>
    <scope>NUCLEOTIDE SEQUENCE</scope>
</reference>
<gene>
    <name evidence="1" type="primary">6</name>
    <name evidence="1" type="ORF">PBI_MUDDY_6</name>
</gene>
<keyword evidence="2" id="KW-1185">Reference proteome</keyword>
<sequence>MTIALLAGLSDDDRALLAALERKVESYRQINRLLRAYYEGNIWLNKLGFSVPPKMKDFQNVIGWPAIVVDVIEERLKWRGWIDFDDPAPSSNQVSSVQKFLDLCYVENNLDAEAPLVHLDALMFGCGFVSVGTRDPELDDEESTPLITAESTELTTGIYDTQRRRMTSGVSFRTDDEGNIVRATLYKLGETIFLRRTGVHGWWQVVDRDQHDLKRLPLIPFINRPTGSRRQGRSEITRPIRGYTDIGIRTLLGMETNREFFSAPQRYALGVTEEDFVDAAGNKIPGWAAVLGRVWGVGRDDNGDLPQLGQFDPAPSRPYLEQIQGLAQLIAADGAVPQTYLGFMSDNPASADSIRALESRLIKRSERRISSFGWSWAEVGRVTWMIQENRNTAPHLDTDWGNPATPTQQADADAAMKLVSVDILAKDSVITRNRLGFTKTEQKILEREDRQREAKRRLEERRNANQGIQQPAGGAGGGTPPNASGAPAGAGAGPNRGVPAGSNGARR</sequence>